<name>A0AAV1Y4B4_LUPLU</name>
<dbReference type="GO" id="GO:0005777">
    <property type="term" value="C:peroxisome"/>
    <property type="evidence" value="ECO:0007669"/>
    <property type="project" value="TreeGrafter"/>
</dbReference>
<comment type="cofactor">
    <cofactor evidence="1">
        <name>heme</name>
        <dbReference type="ChEBI" id="CHEBI:30413"/>
    </cofactor>
</comment>
<dbReference type="AlphaFoldDB" id="A0AAV1Y4B4"/>
<dbReference type="PANTHER" id="PTHR11465">
    <property type="entry name" value="CATALASE"/>
    <property type="match status" value="1"/>
</dbReference>
<evidence type="ECO:0000256" key="1">
    <source>
        <dbReference type="ARBA" id="ARBA00001971"/>
    </source>
</evidence>
<dbReference type="Proteomes" id="UP001497480">
    <property type="component" value="Unassembled WGS sequence"/>
</dbReference>
<dbReference type="GO" id="GO:0020037">
    <property type="term" value="F:heme binding"/>
    <property type="evidence" value="ECO:0007669"/>
    <property type="project" value="InterPro"/>
</dbReference>
<evidence type="ECO:0000313" key="4">
    <source>
        <dbReference type="EMBL" id="CAL0328707.1"/>
    </source>
</evidence>
<dbReference type="EMBL" id="CAXHTB010000021">
    <property type="protein sequence ID" value="CAL0328707.1"/>
    <property type="molecule type" value="Genomic_DNA"/>
</dbReference>
<evidence type="ECO:0000259" key="3">
    <source>
        <dbReference type="Pfam" id="PF00199"/>
    </source>
</evidence>
<evidence type="ECO:0000256" key="2">
    <source>
        <dbReference type="ARBA" id="ARBA00012314"/>
    </source>
</evidence>
<dbReference type="InterPro" id="IPR020835">
    <property type="entry name" value="Catalase_sf"/>
</dbReference>
<dbReference type="InterPro" id="IPR011614">
    <property type="entry name" value="Catalase_core"/>
</dbReference>
<proteinExistence type="predicted"/>
<dbReference type="Gene3D" id="2.40.180.10">
    <property type="entry name" value="Catalase core domain"/>
    <property type="match status" value="1"/>
</dbReference>
<dbReference type="GO" id="GO:0042744">
    <property type="term" value="P:hydrogen peroxide catabolic process"/>
    <property type="evidence" value="ECO:0007669"/>
    <property type="project" value="TreeGrafter"/>
</dbReference>
<comment type="caution">
    <text evidence="4">The sequence shown here is derived from an EMBL/GenBank/DDBJ whole genome shotgun (WGS) entry which is preliminary data.</text>
</comment>
<dbReference type="GO" id="GO:0042542">
    <property type="term" value="P:response to hydrogen peroxide"/>
    <property type="evidence" value="ECO:0007669"/>
    <property type="project" value="TreeGrafter"/>
</dbReference>
<dbReference type="Pfam" id="PF00199">
    <property type="entry name" value="Catalase"/>
    <property type="match status" value="1"/>
</dbReference>
<accession>A0AAV1Y4B4</accession>
<organism evidence="4 5">
    <name type="scientific">Lupinus luteus</name>
    <name type="common">European yellow lupine</name>
    <dbReference type="NCBI Taxonomy" id="3873"/>
    <lineage>
        <taxon>Eukaryota</taxon>
        <taxon>Viridiplantae</taxon>
        <taxon>Streptophyta</taxon>
        <taxon>Embryophyta</taxon>
        <taxon>Tracheophyta</taxon>
        <taxon>Spermatophyta</taxon>
        <taxon>Magnoliopsida</taxon>
        <taxon>eudicotyledons</taxon>
        <taxon>Gunneridae</taxon>
        <taxon>Pentapetalae</taxon>
        <taxon>rosids</taxon>
        <taxon>fabids</taxon>
        <taxon>Fabales</taxon>
        <taxon>Fabaceae</taxon>
        <taxon>Papilionoideae</taxon>
        <taxon>50 kb inversion clade</taxon>
        <taxon>genistoids sensu lato</taxon>
        <taxon>core genistoids</taxon>
        <taxon>Genisteae</taxon>
        <taxon>Lupinus</taxon>
    </lineage>
</organism>
<evidence type="ECO:0000313" key="5">
    <source>
        <dbReference type="Proteomes" id="UP001497480"/>
    </source>
</evidence>
<dbReference type="PANTHER" id="PTHR11465:SF23">
    <property type="entry name" value="CATALASE-2"/>
    <property type="match status" value="1"/>
</dbReference>
<dbReference type="GO" id="GO:0004096">
    <property type="term" value="F:catalase activity"/>
    <property type="evidence" value="ECO:0007669"/>
    <property type="project" value="UniProtKB-EC"/>
</dbReference>
<keyword evidence="5" id="KW-1185">Reference proteome</keyword>
<sequence>MLSFLFDDLGVPQDYRHVEGFGVNTYTLIKKAGKAHYVKYSSFTGNPPCIIEKENNLKQPGERYRSLAPDRQERFIRRWADPSLGQKIASDLNLRPSI</sequence>
<reference evidence="4 5" key="1">
    <citation type="submission" date="2024-03" db="EMBL/GenBank/DDBJ databases">
        <authorList>
            <person name="Martinez-Hernandez J."/>
        </authorList>
    </citation>
    <scope>NUCLEOTIDE SEQUENCE [LARGE SCALE GENOMIC DNA]</scope>
</reference>
<dbReference type="SUPFAM" id="SSF56634">
    <property type="entry name" value="Heme-dependent catalase-like"/>
    <property type="match status" value="2"/>
</dbReference>
<protein>
    <recommendedName>
        <fullName evidence="2">catalase</fullName>
        <ecNumber evidence="2">1.11.1.6</ecNumber>
    </recommendedName>
</protein>
<dbReference type="InterPro" id="IPR018028">
    <property type="entry name" value="Catalase"/>
</dbReference>
<gene>
    <name evidence="4" type="ORF">LLUT_LOCUS29767</name>
</gene>
<dbReference type="GO" id="GO:0005886">
    <property type="term" value="C:plasma membrane"/>
    <property type="evidence" value="ECO:0007669"/>
    <property type="project" value="TreeGrafter"/>
</dbReference>
<dbReference type="EC" id="1.11.1.6" evidence="2"/>
<feature type="domain" description="Catalase core" evidence="3">
    <location>
        <begin position="2"/>
        <end position="44"/>
    </location>
</feature>